<accession>A0A839E7F8</accession>
<sequence length="125" mass="13686">MIDIDTAGVRLESTRSPIVPPEADDMTALGFVDFGHWHHCSTLQVELDGTRMVEPARLNPTFGYWLRQDAAGRWTLASNLDGRTVIGHVERFDNGVLVDGGVYVIEHVDSADGGGSCAMVFRRVS</sequence>
<protein>
    <submittedName>
        <fullName evidence="1">Uncharacterized protein</fullName>
    </submittedName>
</protein>
<dbReference type="RefSeq" id="WP_182546997.1">
    <property type="nucleotide sequence ID" value="NZ_JACGWZ010000010.1"/>
</dbReference>
<dbReference type="AlphaFoldDB" id="A0A839E7F8"/>
<keyword evidence="2" id="KW-1185">Reference proteome</keyword>
<reference evidence="1 2" key="1">
    <citation type="submission" date="2020-07" db="EMBL/GenBank/DDBJ databases">
        <title>Sequencing the genomes of 1000 actinobacteria strains.</title>
        <authorList>
            <person name="Klenk H.-P."/>
        </authorList>
    </citation>
    <scope>NUCLEOTIDE SEQUENCE [LARGE SCALE GENOMIC DNA]</scope>
    <source>
        <strain evidence="1 2">DSM 45975</strain>
    </source>
</reference>
<proteinExistence type="predicted"/>
<dbReference type="EMBL" id="JACGWZ010000010">
    <property type="protein sequence ID" value="MBA8827845.1"/>
    <property type="molecule type" value="Genomic_DNA"/>
</dbReference>
<evidence type="ECO:0000313" key="2">
    <source>
        <dbReference type="Proteomes" id="UP000569329"/>
    </source>
</evidence>
<organism evidence="1 2">
    <name type="scientific">Halosaccharopolyspora lacisalsi</name>
    <dbReference type="NCBI Taxonomy" id="1000566"/>
    <lineage>
        <taxon>Bacteria</taxon>
        <taxon>Bacillati</taxon>
        <taxon>Actinomycetota</taxon>
        <taxon>Actinomycetes</taxon>
        <taxon>Pseudonocardiales</taxon>
        <taxon>Pseudonocardiaceae</taxon>
        <taxon>Halosaccharopolyspora</taxon>
    </lineage>
</organism>
<gene>
    <name evidence="1" type="ORF">FHX42_005252</name>
</gene>
<comment type="caution">
    <text evidence="1">The sequence shown here is derived from an EMBL/GenBank/DDBJ whole genome shotgun (WGS) entry which is preliminary data.</text>
</comment>
<evidence type="ECO:0000313" key="1">
    <source>
        <dbReference type="EMBL" id="MBA8827845.1"/>
    </source>
</evidence>
<name>A0A839E7F8_9PSEU</name>
<dbReference type="Proteomes" id="UP000569329">
    <property type="component" value="Unassembled WGS sequence"/>
</dbReference>